<organism evidence="2 3">
    <name type="scientific">Thermohalobaculum xanthum</name>
    <dbReference type="NCBI Taxonomy" id="2753746"/>
    <lineage>
        <taxon>Bacteria</taxon>
        <taxon>Pseudomonadati</taxon>
        <taxon>Pseudomonadota</taxon>
        <taxon>Alphaproteobacteria</taxon>
        <taxon>Rhodobacterales</taxon>
        <taxon>Paracoccaceae</taxon>
        <taxon>Thermohalobaculum</taxon>
    </lineage>
</organism>
<proteinExistence type="predicted"/>
<comment type="caution">
    <text evidence="2">The sequence shown here is derived from an EMBL/GenBank/DDBJ whole genome shotgun (WGS) entry which is preliminary data.</text>
</comment>
<keyword evidence="1" id="KW-0812">Transmembrane</keyword>
<evidence type="ECO:0000313" key="3">
    <source>
        <dbReference type="Proteomes" id="UP000655420"/>
    </source>
</evidence>
<feature type="transmembrane region" description="Helical" evidence="1">
    <location>
        <begin position="6"/>
        <end position="27"/>
    </location>
</feature>
<evidence type="ECO:0000313" key="2">
    <source>
        <dbReference type="EMBL" id="MBK0399819.1"/>
    </source>
</evidence>
<accession>A0A8J7M9C8</accession>
<dbReference type="AlphaFoldDB" id="A0A8J7M9C8"/>
<protein>
    <submittedName>
        <fullName evidence="2">Uncharacterized protein</fullName>
    </submittedName>
</protein>
<keyword evidence="1" id="KW-0472">Membrane</keyword>
<keyword evidence="3" id="KW-1185">Reference proteome</keyword>
<name>A0A8J7M9C8_9RHOB</name>
<sequence>MSALTDWISAAASIASAGAVIWGLRFAKDQLSIWKTEARDRRQAEVAEELWAAAMIAKDVLDSLRSPLEKVPQEEANNPSYIYHRRWSRMVERNDAFQNLRHAQIRAKAVLRNDAVESAVDILFSSRSALLHSFETLAELTSLDRKMDADERDLAVKHRRRIYGRGDEGEQLDQELAEAVTTLEKELGPIVRLEVIKTKR</sequence>
<dbReference type="Proteomes" id="UP000655420">
    <property type="component" value="Unassembled WGS sequence"/>
</dbReference>
<dbReference type="EMBL" id="JAEHHL010000006">
    <property type="protein sequence ID" value="MBK0399819.1"/>
    <property type="molecule type" value="Genomic_DNA"/>
</dbReference>
<dbReference type="RefSeq" id="WP_200610007.1">
    <property type="nucleotide sequence ID" value="NZ_JAEHHL010000006.1"/>
</dbReference>
<evidence type="ECO:0000256" key="1">
    <source>
        <dbReference type="SAM" id="Phobius"/>
    </source>
</evidence>
<gene>
    <name evidence="2" type="ORF">H0I76_11510</name>
</gene>
<keyword evidence="1" id="KW-1133">Transmembrane helix</keyword>
<reference evidence="2" key="1">
    <citation type="submission" date="2020-12" db="EMBL/GenBank/DDBJ databases">
        <title>Bacterial taxonomy.</title>
        <authorList>
            <person name="Pan X."/>
        </authorList>
    </citation>
    <scope>NUCLEOTIDE SEQUENCE</scope>
    <source>
        <strain evidence="2">M0105</strain>
    </source>
</reference>